<dbReference type="SMART" id="SM00768">
    <property type="entry name" value="X8"/>
    <property type="match status" value="1"/>
</dbReference>
<evidence type="ECO:0000256" key="2">
    <source>
        <dbReference type="ARBA" id="ARBA00004609"/>
    </source>
</evidence>
<keyword evidence="17" id="KW-1185">Reference proteome</keyword>
<keyword evidence="5" id="KW-0336">GPI-anchor</keyword>
<dbReference type="FunFam" id="3.20.20.80:FF:000002">
    <property type="entry name" value="Glucan endo-1,3-beta-glucosidase 3"/>
    <property type="match status" value="1"/>
</dbReference>
<evidence type="ECO:0000313" key="16">
    <source>
        <dbReference type="EnsemblPlants" id="Solyc06g076170.3.1"/>
    </source>
</evidence>
<evidence type="ECO:0000256" key="13">
    <source>
        <dbReference type="RuleBase" id="RU004336"/>
    </source>
</evidence>
<comment type="similarity">
    <text evidence="3 12">Belongs to the glycosyl hydrolase 17 family.</text>
</comment>
<dbReference type="Gramene" id="Solyc06g076170.3.1">
    <property type="protein sequence ID" value="Solyc06g076170.3.1"/>
    <property type="gene ID" value="Solyc06g076170.3"/>
</dbReference>
<dbReference type="InterPro" id="IPR044965">
    <property type="entry name" value="Glyco_hydro_17_plant"/>
</dbReference>
<feature type="signal peptide" evidence="14">
    <location>
        <begin position="1"/>
        <end position="25"/>
    </location>
</feature>
<dbReference type="GO" id="GO:0005886">
    <property type="term" value="C:plasma membrane"/>
    <property type="evidence" value="ECO:0000318"/>
    <property type="project" value="GO_Central"/>
</dbReference>
<evidence type="ECO:0000256" key="6">
    <source>
        <dbReference type="ARBA" id="ARBA00022729"/>
    </source>
</evidence>
<evidence type="ECO:0000256" key="8">
    <source>
        <dbReference type="ARBA" id="ARBA00022821"/>
    </source>
</evidence>
<dbReference type="PANTHER" id="PTHR32227">
    <property type="entry name" value="GLUCAN ENDO-1,3-BETA-GLUCOSIDASE BG1-RELATED-RELATED"/>
    <property type="match status" value="1"/>
</dbReference>
<evidence type="ECO:0000256" key="14">
    <source>
        <dbReference type="SAM" id="SignalP"/>
    </source>
</evidence>
<dbReference type="Proteomes" id="UP000004994">
    <property type="component" value="Chromosome 6"/>
</dbReference>
<dbReference type="InterPro" id="IPR002401">
    <property type="entry name" value="Cyt_P450_E_grp-I"/>
</dbReference>
<name>A0A3Q7HX54_SOLLC</name>
<evidence type="ECO:0000256" key="3">
    <source>
        <dbReference type="ARBA" id="ARBA00008773"/>
    </source>
</evidence>
<dbReference type="SUPFAM" id="SSF48264">
    <property type="entry name" value="Cytochrome P450"/>
    <property type="match status" value="1"/>
</dbReference>
<sequence length="779" mass="87021">MANLCFFLPIFSSFVFLLLCNGVSGDYLLGINYGTVADNLPPPTQVAAFIRDHTTLNKIKIFDANPEIIRAFADTGIWVTVTVSNGDIWSVSKPTAAQWWVEQNVVPFYPRTRIDRICVGNEVVATGDKNLIGHLVPAMRAIHEALLAAGINDIQVSTPHSLGILSRSEPPSSGLFRRVYDRVIFAPMLEFHRETKSPFMICPYPFFGFNDATLDYALFKPNNGVYDKATGMNYTNMFDAQIDAVYSAMKALGYADVDIVVAETGWPSAGDPNQPGVSLENAISYNVNLVKHVNSGVGTPLMPNRTFETYVFSLFNEDLKPSTSERNFGLFRPDFSPVYDVGILRNTQALSPPAMAPEVSKKWCVPKTDASDAALQSNLDFVCSSGIVDCQPIKDGGPCFEPNTVRAHAAYAMNAYYQANGGKDLDCNFINTGVVMKNVNMMLKVANEVGSSSQTLDQSTFWYCPILVCDALNYNKSISYRRRDISQHFNRFQHVTNSLDTPINFTLSGPFSLGRNLHQLGKLPHRSLQKLSHEYGDFIFLQLGSIPTLLVSSADVAKEIFRVHDVAFAGRPPLYAAKRLSYNCCNVSFAPYGNYWREARKILALELLSAKRVESFSSIRDEEVSRLIQEIGNSLNSSINISALALTLSNNVVCRVAFGKGSDDESGYDNGGKKFHEILYDTQELLGEFNIADYFPKMAWINKFNGLDERLEKNFRELDKYYDKVIEDHVDSRNWIKEKDDEDLVDVLLRIQKDPNQDIPLQDSHIKGLLAVSIFAFRV</sequence>
<dbReference type="EC" id="3.2.1.39" evidence="4"/>
<dbReference type="GO" id="GO:0004497">
    <property type="term" value="F:monooxygenase activity"/>
    <property type="evidence" value="ECO:0007669"/>
    <property type="project" value="InterPro"/>
</dbReference>
<dbReference type="Pfam" id="PF00332">
    <property type="entry name" value="Glyco_hydro_17"/>
    <property type="match status" value="1"/>
</dbReference>
<dbReference type="InterPro" id="IPR036396">
    <property type="entry name" value="Cyt_P450_sf"/>
</dbReference>
<dbReference type="Pfam" id="PF00067">
    <property type="entry name" value="p450"/>
    <property type="match status" value="1"/>
</dbReference>
<evidence type="ECO:0000313" key="17">
    <source>
        <dbReference type="Proteomes" id="UP000004994"/>
    </source>
</evidence>
<organism evidence="16">
    <name type="scientific">Solanum lycopersicum</name>
    <name type="common">Tomato</name>
    <name type="synonym">Lycopersicon esculentum</name>
    <dbReference type="NCBI Taxonomy" id="4081"/>
    <lineage>
        <taxon>Eukaryota</taxon>
        <taxon>Viridiplantae</taxon>
        <taxon>Streptophyta</taxon>
        <taxon>Embryophyta</taxon>
        <taxon>Tracheophyta</taxon>
        <taxon>Spermatophyta</taxon>
        <taxon>Magnoliopsida</taxon>
        <taxon>eudicotyledons</taxon>
        <taxon>Gunneridae</taxon>
        <taxon>Pentapetalae</taxon>
        <taxon>asterids</taxon>
        <taxon>lamiids</taxon>
        <taxon>Solanales</taxon>
        <taxon>Solanaceae</taxon>
        <taxon>Solanoideae</taxon>
        <taxon>Solaneae</taxon>
        <taxon>Solanum</taxon>
        <taxon>Solanum subgen. Lycopersicon</taxon>
    </lineage>
</organism>
<evidence type="ECO:0000256" key="10">
    <source>
        <dbReference type="ARBA" id="ARBA00023157"/>
    </source>
</evidence>
<dbReference type="GO" id="GO:0006952">
    <property type="term" value="P:defense response"/>
    <property type="evidence" value="ECO:0007669"/>
    <property type="project" value="UniProtKB-KW"/>
</dbReference>
<dbReference type="InterPro" id="IPR000490">
    <property type="entry name" value="Glyco_hydro_17"/>
</dbReference>
<evidence type="ECO:0000256" key="4">
    <source>
        <dbReference type="ARBA" id="ARBA00012780"/>
    </source>
</evidence>
<dbReference type="AlphaFoldDB" id="A0A3Q7HX54"/>
<dbReference type="Gene3D" id="1.20.58.1040">
    <property type="match status" value="1"/>
</dbReference>
<feature type="chain" id="PRO_5018578045" description="glucan endo-1,3-beta-D-glucosidase" evidence="14">
    <location>
        <begin position="26"/>
        <end position="779"/>
    </location>
</feature>
<dbReference type="STRING" id="4081.A0A3Q7HX54"/>
<dbReference type="FunCoup" id="A0A3Q7HX54">
    <property type="interactions" value="3"/>
</dbReference>
<protein>
    <recommendedName>
        <fullName evidence="4">glucan endo-1,3-beta-D-glucosidase</fullName>
        <ecNumber evidence="4">3.2.1.39</ecNumber>
    </recommendedName>
</protein>
<keyword evidence="8" id="KW-0611">Plant defense</keyword>
<reference evidence="16" key="2">
    <citation type="submission" date="2019-01" db="UniProtKB">
        <authorList>
            <consortium name="EnsemblPlants"/>
        </authorList>
    </citation>
    <scope>IDENTIFICATION</scope>
    <source>
        <strain evidence="16">cv. Heinz 1706</strain>
    </source>
</reference>
<keyword evidence="6 14" id="KW-0732">Signal</keyword>
<evidence type="ECO:0000256" key="5">
    <source>
        <dbReference type="ARBA" id="ARBA00022622"/>
    </source>
</evidence>
<evidence type="ECO:0000256" key="12">
    <source>
        <dbReference type="RuleBase" id="RU004335"/>
    </source>
</evidence>
<dbReference type="InterPro" id="IPR012946">
    <property type="entry name" value="X8"/>
</dbReference>
<dbReference type="GO" id="GO:0098552">
    <property type="term" value="C:side of membrane"/>
    <property type="evidence" value="ECO:0007669"/>
    <property type="project" value="UniProtKB-KW"/>
</dbReference>
<feature type="domain" description="X8" evidence="15">
    <location>
        <begin position="362"/>
        <end position="440"/>
    </location>
</feature>
<evidence type="ECO:0000256" key="1">
    <source>
        <dbReference type="ARBA" id="ARBA00000382"/>
    </source>
</evidence>
<dbReference type="SUPFAM" id="SSF51445">
    <property type="entry name" value="(Trans)glycosidases"/>
    <property type="match status" value="1"/>
</dbReference>
<comment type="subcellular location">
    <subcellularLocation>
        <location evidence="2">Cell membrane</location>
        <topology evidence="2">Lipid-anchor</topology>
        <topology evidence="2">GPI-anchor</topology>
    </subcellularLocation>
</comment>
<dbReference type="EnsemblPlants" id="Solyc06g076170.3.1">
    <property type="protein sequence ID" value="Solyc06g076170.3.1"/>
    <property type="gene ID" value="Solyc06g076170.3"/>
</dbReference>
<keyword evidence="11 13" id="KW-0326">Glycosidase</keyword>
<evidence type="ECO:0000256" key="7">
    <source>
        <dbReference type="ARBA" id="ARBA00022801"/>
    </source>
</evidence>
<keyword evidence="5" id="KW-0472">Membrane</keyword>
<dbReference type="GO" id="GO:0005975">
    <property type="term" value="P:carbohydrate metabolic process"/>
    <property type="evidence" value="ECO:0007669"/>
    <property type="project" value="InterPro"/>
</dbReference>
<dbReference type="PaxDb" id="4081-Solyc06g076170.2.1"/>
<keyword evidence="5" id="KW-0449">Lipoprotein</keyword>
<dbReference type="Pfam" id="PF07983">
    <property type="entry name" value="X8"/>
    <property type="match status" value="1"/>
</dbReference>
<dbReference type="PROSITE" id="PS00587">
    <property type="entry name" value="GLYCOSYL_HYDROL_F17"/>
    <property type="match status" value="1"/>
</dbReference>
<reference evidence="16" key="1">
    <citation type="journal article" date="2012" name="Nature">
        <title>The tomato genome sequence provides insights into fleshy fruit evolution.</title>
        <authorList>
            <consortium name="Tomato Genome Consortium"/>
        </authorList>
    </citation>
    <scope>NUCLEOTIDE SEQUENCE [LARGE SCALE GENOMIC DNA]</scope>
    <source>
        <strain evidence="16">cv. Heinz 1706</strain>
    </source>
</reference>
<keyword evidence="7 13" id="KW-0378">Hydrolase</keyword>
<dbReference type="InParanoid" id="A0A3Q7HX54"/>
<comment type="catalytic activity">
    <reaction evidence="1">
        <text>Hydrolysis of (1-&gt;3)-beta-D-glucosidic linkages in (1-&gt;3)-beta-D-glucans.</text>
        <dbReference type="EC" id="3.2.1.39"/>
    </reaction>
</comment>
<dbReference type="GO" id="GO:0042973">
    <property type="term" value="F:glucan endo-1,3-beta-D-glucosidase activity"/>
    <property type="evidence" value="ECO:0007669"/>
    <property type="project" value="UniProtKB-EC"/>
</dbReference>
<dbReference type="GO" id="GO:0005506">
    <property type="term" value="F:iron ion binding"/>
    <property type="evidence" value="ECO:0007669"/>
    <property type="project" value="InterPro"/>
</dbReference>
<dbReference type="GO" id="GO:0020037">
    <property type="term" value="F:heme binding"/>
    <property type="evidence" value="ECO:0007669"/>
    <property type="project" value="InterPro"/>
</dbReference>
<keyword evidence="5" id="KW-0325">Glycoprotein</keyword>
<dbReference type="GO" id="GO:0016705">
    <property type="term" value="F:oxidoreductase activity, acting on paired donors, with incorporation or reduction of molecular oxygen"/>
    <property type="evidence" value="ECO:0007669"/>
    <property type="project" value="InterPro"/>
</dbReference>
<keyword evidence="10" id="KW-1015">Disulfide bond</keyword>
<dbReference type="PRINTS" id="PR00463">
    <property type="entry name" value="EP450I"/>
</dbReference>
<dbReference type="Gene3D" id="1.10.630.10">
    <property type="entry name" value="Cytochrome P450"/>
    <property type="match status" value="1"/>
</dbReference>
<evidence type="ECO:0000256" key="11">
    <source>
        <dbReference type="ARBA" id="ARBA00023295"/>
    </source>
</evidence>
<dbReference type="InterPro" id="IPR001128">
    <property type="entry name" value="Cyt_P450"/>
</dbReference>
<accession>A0A3Q7HX54</accession>
<keyword evidence="9" id="KW-0560">Oxidoreductase</keyword>
<dbReference type="InterPro" id="IPR017853">
    <property type="entry name" value="GH"/>
</dbReference>
<evidence type="ECO:0000256" key="9">
    <source>
        <dbReference type="ARBA" id="ARBA00023002"/>
    </source>
</evidence>
<evidence type="ECO:0000259" key="15">
    <source>
        <dbReference type="SMART" id="SM00768"/>
    </source>
</evidence>
<proteinExistence type="inferred from homology"/>
<dbReference type="Gene3D" id="3.20.20.80">
    <property type="entry name" value="Glycosidases"/>
    <property type="match status" value="1"/>
</dbReference>